<reference evidence="1 2" key="1">
    <citation type="submission" date="2024-03" db="EMBL/GenBank/DDBJ databases">
        <title>Human intestinal bacterial collection.</title>
        <authorList>
            <person name="Pauvert C."/>
            <person name="Hitch T.C.A."/>
            <person name="Clavel T."/>
        </authorList>
    </citation>
    <scope>NUCLEOTIDE SEQUENCE [LARGE SCALE GENOMIC DNA]</scope>
    <source>
        <strain evidence="1 2">CLA-JM-H11</strain>
    </source>
</reference>
<gene>
    <name evidence="1" type="ORF">WMO24_04895</name>
</gene>
<evidence type="ECO:0000313" key="2">
    <source>
        <dbReference type="Proteomes" id="UP001477672"/>
    </source>
</evidence>
<dbReference type="PROSITE" id="PS01228">
    <property type="entry name" value="COF_1"/>
    <property type="match status" value="1"/>
</dbReference>
<protein>
    <submittedName>
        <fullName evidence="1">HAD family hydrolase</fullName>
        <ecNumber evidence="1">3.-.-.-</ecNumber>
    </submittedName>
</protein>
<dbReference type="SFLD" id="SFLDG01135">
    <property type="entry name" value="C1.5.6:_HAD__Beta-PGM__Phospha"/>
    <property type="match status" value="1"/>
</dbReference>
<dbReference type="NCBIfam" id="TIGR01549">
    <property type="entry name" value="HAD-SF-IA-v1"/>
    <property type="match status" value="1"/>
</dbReference>
<dbReference type="PANTHER" id="PTHR43434">
    <property type="entry name" value="PHOSPHOGLYCOLATE PHOSPHATASE"/>
    <property type="match status" value="1"/>
</dbReference>
<dbReference type="PANTHER" id="PTHR43434:SF1">
    <property type="entry name" value="PHOSPHOGLYCOLATE PHOSPHATASE"/>
    <property type="match status" value="1"/>
</dbReference>
<dbReference type="EMBL" id="JBBMFA010000068">
    <property type="protein sequence ID" value="MEQ2519769.1"/>
    <property type="molecule type" value="Genomic_DNA"/>
</dbReference>
<dbReference type="Gene3D" id="3.40.50.1000">
    <property type="entry name" value="HAD superfamily/HAD-like"/>
    <property type="match status" value="1"/>
</dbReference>
<proteinExistence type="predicted"/>
<dbReference type="InterPro" id="IPR036412">
    <property type="entry name" value="HAD-like_sf"/>
</dbReference>
<dbReference type="Pfam" id="PF13419">
    <property type="entry name" value="HAD_2"/>
    <property type="match status" value="1"/>
</dbReference>
<dbReference type="InterPro" id="IPR041492">
    <property type="entry name" value="HAD_2"/>
</dbReference>
<dbReference type="RefSeq" id="WP_349215204.1">
    <property type="nucleotide sequence ID" value="NZ_JBBMFA010000068.1"/>
</dbReference>
<accession>A0ABV1GD69</accession>
<dbReference type="InterPro" id="IPR023198">
    <property type="entry name" value="PGP-like_dom2"/>
</dbReference>
<comment type="caution">
    <text evidence="1">The sequence shown here is derived from an EMBL/GenBank/DDBJ whole genome shotgun (WGS) entry which is preliminary data.</text>
</comment>
<dbReference type="InterPro" id="IPR023214">
    <property type="entry name" value="HAD_sf"/>
</dbReference>
<keyword evidence="2" id="KW-1185">Reference proteome</keyword>
<dbReference type="SFLD" id="SFLDS00003">
    <property type="entry name" value="Haloacid_Dehalogenase"/>
    <property type="match status" value="1"/>
</dbReference>
<sequence>MYQAVIFDLDGTLLNTIGDLAQAGNYTLAQMGLPGHPVEAYKYMVGNGIPMLLHRMLPETARTEENEQRAAQLFFPYYDQHKEDTTAPYDGIVPLLDRLRGAGVKLGVVSNKEDHLTRQVIGQYFPGVFDDVRGHVLGTPTKPDPHLVHEMRAAFGLEPGQVLYAGDSNVDMFTARNAGLDGCGVLWGFRTAQELKEAGARYLVAAPSELEALVLGRPAQKER</sequence>
<name>A0ABV1GD69_9FIRM</name>
<dbReference type="SUPFAM" id="SSF56784">
    <property type="entry name" value="HAD-like"/>
    <property type="match status" value="1"/>
</dbReference>
<dbReference type="Gene3D" id="1.10.150.240">
    <property type="entry name" value="Putative phosphatase, domain 2"/>
    <property type="match status" value="1"/>
</dbReference>
<dbReference type="Proteomes" id="UP001477672">
    <property type="component" value="Unassembled WGS sequence"/>
</dbReference>
<dbReference type="GO" id="GO:0016787">
    <property type="term" value="F:hydrolase activity"/>
    <property type="evidence" value="ECO:0007669"/>
    <property type="project" value="UniProtKB-KW"/>
</dbReference>
<evidence type="ECO:0000313" key="1">
    <source>
        <dbReference type="EMBL" id="MEQ2519769.1"/>
    </source>
</evidence>
<dbReference type="EC" id="3.-.-.-" evidence="1"/>
<dbReference type="PRINTS" id="PR00413">
    <property type="entry name" value="HADHALOGNASE"/>
</dbReference>
<dbReference type="InterPro" id="IPR006439">
    <property type="entry name" value="HAD-SF_hydro_IA"/>
</dbReference>
<organism evidence="1 2">
    <name type="scientific">Ruthenibacterium intestinale</name>
    <dbReference type="NCBI Taxonomy" id="3133163"/>
    <lineage>
        <taxon>Bacteria</taxon>
        <taxon>Bacillati</taxon>
        <taxon>Bacillota</taxon>
        <taxon>Clostridia</taxon>
        <taxon>Eubacteriales</taxon>
        <taxon>Oscillospiraceae</taxon>
        <taxon>Ruthenibacterium</taxon>
    </lineage>
</organism>
<keyword evidence="1" id="KW-0378">Hydrolase</keyword>
<dbReference type="SFLD" id="SFLDG01129">
    <property type="entry name" value="C1.5:_HAD__Beta-PGM__Phosphata"/>
    <property type="match status" value="1"/>
</dbReference>
<dbReference type="InterPro" id="IPR050155">
    <property type="entry name" value="HAD-like_hydrolase_sf"/>
</dbReference>